<dbReference type="Proteomes" id="UP001165060">
    <property type="component" value="Unassembled WGS sequence"/>
</dbReference>
<dbReference type="SUPFAM" id="SSF51905">
    <property type="entry name" value="FAD/NAD(P)-binding domain"/>
    <property type="match status" value="1"/>
</dbReference>
<reference evidence="2 3" key="1">
    <citation type="journal article" date="2023" name="Commun. Biol.">
        <title>Genome analysis of Parmales, the sister group of diatoms, reveals the evolutionary specialization of diatoms from phago-mixotrophs to photoautotrophs.</title>
        <authorList>
            <person name="Ban H."/>
            <person name="Sato S."/>
            <person name="Yoshikawa S."/>
            <person name="Yamada K."/>
            <person name="Nakamura Y."/>
            <person name="Ichinomiya M."/>
            <person name="Sato N."/>
            <person name="Blanc-Mathieu R."/>
            <person name="Endo H."/>
            <person name="Kuwata A."/>
            <person name="Ogata H."/>
        </authorList>
    </citation>
    <scope>NUCLEOTIDE SEQUENCE [LARGE SCALE GENOMIC DNA]</scope>
</reference>
<evidence type="ECO:0000313" key="3">
    <source>
        <dbReference type="Proteomes" id="UP001165060"/>
    </source>
</evidence>
<evidence type="ECO:0000259" key="1">
    <source>
        <dbReference type="Pfam" id="PF07992"/>
    </source>
</evidence>
<dbReference type="EMBL" id="BRYB01001157">
    <property type="protein sequence ID" value="GMI19340.1"/>
    <property type="molecule type" value="Genomic_DNA"/>
</dbReference>
<keyword evidence="3" id="KW-1185">Reference proteome</keyword>
<organism evidence="2 3">
    <name type="scientific">Tetraparma gracilis</name>
    <dbReference type="NCBI Taxonomy" id="2962635"/>
    <lineage>
        <taxon>Eukaryota</taxon>
        <taxon>Sar</taxon>
        <taxon>Stramenopiles</taxon>
        <taxon>Ochrophyta</taxon>
        <taxon>Bolidophyceae</taxon>
        <taxon>Parmales</taxon>
        <taxon>Triparmaceae</taxon>
        <taxon>Tetraparma</taxon>
    </lineage>
</organism>
<comment type="caution">
    <text evidence="2">The sequence shown here is derived from an EMBL/GenBank/DDBJ whole genome shotgun (WGS) entry which is preliminary data.</text>
</comment>
<feature type="non-terminal residue" evidence="2">
    <location>
        <position position="140"/>
    </location>
</feature>
<name>A0ABQ6M4N4_9STRA</name>
<proteinExistence type="predicted"/>
<accession>A0ABQ6M4N4</accession>
<evidence type="ECO:0000313" key="2">
    <source>
        <dbReference type="EMBL" id="GMI19340.1"/>
    </source>
</evidence>
<feature type="domain" description="FAD/NAD(P)-binding" evidence="1">
    <location>
        <begin position="8"/>
        <end position="140"/>
    </location>
</feature>
<dbReference type="Gene3D" id="3.50.50.60">
    <property type="entry name" value="FAD/NAD(P)-binding domain"/>
    <property type="match status" value="1"/>
</dbReference>
<sequence length="140" mass="14952">MPLLGLPHVIIGGGVAGVVCCRELLRLLPPSSPAPVLVTVEPSLSLSTPAERKERKERGGFQENLLAAHDPDDPLVAAAKDVTVDIVTAKEFRRLFPKIRLVVGRVTEVDAQAKAVSVETAQGQTRIRYQDLLLATGASP</sequence>
<dbReference type="InterPro" id="IPR036188">
    <property type="entry name" value="FAD/NAD-bd_sf"/>
</dbReference>
<protein>
    <recommendedName>
        <fullName evidence="1">FAD/NAD(P)-binding domain-containing protein</fullName>
    </recommendedName>
</protein>
<gene>
    <name evidence="2" type="ORF">TeGR_g7422</name>
</gene>
<dbReference type="Pfam" id="PF07992">
    <property type="entry name" value="Pyr_redox_2"/>
    <property type="match status" value="1"/>
</dbReference>
<dbReference type="InterPro" id="IPR023753">
    <property type="entry name" value="FAD/NAD-binding_dom"/>
</dbReference>